<dbReference type="GO" id="GO:0005762">
    <property type="term" value="C:mitochondrial large ribosomal subunit"/>
    <property type="evidence" value="ECO:0007669"/>
    <property type="project" value="TreeGrafter"/>
</dbReference>
<dbReference type="OrthoDB" id="19439at2759"/>
<dbReference type="PANTHER" id="PTHR13477">
    <property type="entry name" value="MITOCHONDRIAL 39S RIBOSOMAL PROTEIN L49"/>
    <property type="match status" value="1"/>
</dbReference>
<comment type="subcellular location">
    <subcellularLocation>
        <location evidence="1">Mitochondrion</location>
    </subcellularLocation>
</comment>
<dbReference type="GO" id="GO:0003735">
    <property type="term" value="F:structural constituent of ribosome"/>
    <property type="evidence" value="ECO:0007669"/>
    <property type="project" value="InterPro"/>
</dbReference>
<gene>
    <name evidence="7" type="ORF">AV274_1147</name>
</gene>
<dbReference type="Pfam" id="PF05046">
    <property type="entry name" value="Img2"/>
    <property type="match status" value="1"/>
</dbReference>
<dbReference type="Proteomes" id="UP000078348">
    <property type="component" value="Unassembled WGS sequence"/>
</dbReference>
<keyword evidence="4" id="KW-0496">Mitochondrion</keyword>
<dbReference type="GO" id="GO:0006412">
    <property type="term" value="P:translation"/>
    <property type="evidence" value="ECO:0007669"/>
    <property type="project" value="InterPro"/>
</dbReference>
<sequence length="135" mass="15460">MERNSLMQIAKFLRYNSPSKRQIRRMVGRPKAPNAKELAAQAAAREPLLYTKKEDAPFAVTRTTLGKNLPVYSEYRNNGSRRLTIVRRIEGDITKMSQEIKKVCPESDVEVHAGSIHVEGNRSQEIRKWLSDMGF</sequence>
<dbReference type="EMBL" id="LXWW01000045">
    <property type="protein sequence ID" value="OAO17121.1"/>
    <property type="molecule type" value="Genomic_DNA"/>
</dbReference>
<proteinExistence type="inferred from homology"/>
<name>A0A196SLG6_BLAHN</name>
<evidence type="ECO:0000313" key="7">
    <source>
        <dbReference type="EMBL" id="OAO17121.1"/>
    </source>
</evidence>
<keyword evidence="5" id="KW-0687">Ribonucleoprotein</keyword>
<keyword evidence="8" id="KW-1185">Reference proteome</keyword>
<dbReference type="InterPro" id="IPR007740">
    <property type="entry name" value="Ribosomal_mL49"/>
</dbReference>
<dbReference type="PANTHER" id="PTHR13477:SF0">
    <property type="entry name" value="LARGE RIBOSOMAL SUBUNIT PROTEIN ML49"/>
    <property type="match status" value="1"/>
</dbReference>
<evidence type="ECO:0000313" key="8">
    <source>
        <dbReference type="Proteomes" id="UP000078348"/>
    </source>
</evidence>
<organism evidence="7 8">
    <name type="scientific">Blastocystis sp. subtype 1 (strain ATCC 50177 / NandII)</name>
    <dbReference type="NCBI Taxonomy" id="478820"/>
    <lineage>
        <taxon>Eukaryota</taxon>
        <taxon>Sar</taxon>
        <taxon>Stramenopiles</taxon>
        <taxon>Bigyra</taxon>
        <taxon>Opalozoa</taxon>
        <taxon>Opalinata</taxon>
        <taxon>Blastocystidae</taxon>
        <taxon>Blastocystis</taxon>
    </lineage>
</organism>
<comment type="similarity">
    <text evidence="2">Belongs to the mitochondrion-specific ribosomal protein mL49 family.</text>
</comment>
<protein>
    <recommendedName>
        <fullName evidence="6">Large ribosomal subunit protein mL49</fullName>
    </recommendedName>
</protein>
<dbReference type="STRING" id="478820.A0A196SLG6"/>
<dbReference type="AlphaFoldDB" id="A0A196SLG6"/>
<accession>A0A196SLG6</accession>
<dbReference type="Gene3D" id="3.30.780.10">
    <property type="entry name" value="SUI1-like domain"/>
    <property type="match status" value="1"/>
</dbReference>
<evidence type="ECO:0000256" key="1">
    <source>
        <dbReference type="ARBA" id="ARBA00004173"/>
    </source>
</evidence>
<evidence type="ECO:0000256" key="5">
    <source>
        <dbReference type="ARBA" id="ARBA00023274"/>
    </source>
</evidence>
<comment type="caution">
    <text evidence="7">The sequence shown here is derived from an EMBL/GenBank/DDBJ whole genome shotgun (WGS) entry which is preliminary data.</text>
</comment>
<evidence type="ECO:0000256" key="3">
    <source>
        <dbReference type="ARBA" id="ARBA00022980"/>
    </source>
</evidence>
<evidence type="ECO:0000256" key="2">
    <source>
        <dbReference type="ARBA" id="ARBA00005677"/>
    </source>
</evidence>
<evidence type="ECO:0000256" key="6">
    <source>
        <dbReference type="ARBA" id="ARBA00035191"/>
    </source>
</evidence>
<evidence type="ECO:0000256" key="4">
    <source>
        <dbReference type="ARBA" id="ARBA00023128"/>
    </source>
</evidence>
<keyword evidence="3 7" id="KW-0689">Ribosomal protein</keyword>
<reference evidence="7 8" key="1">
    <citation type="submission" date="2016-05" db="EMBL/GenBank/DDBJ databases">
        <title>Nuclear genome of Blastocystis sp. subtype 1 NandII.</title>
        <authorList>
            <person name="Gentekaki E."/>
            <person name="Curtis B."/>
            <person name="Stairs C."/>
            <person name="Eme L."/>
            <person name="Herman E."/>
            <person name="Klimes V."/>
            <person name="Arias M.C."/>
            <person name="Elias M."/>
            <person name="Hilliou F."/>
            <person name="Klute M."/>
            <person name="Malik S.-B."/>
            <person name="Pightling A."/>
            <person name="Rachubinski R."/>
            <person name="Salas D."/>
            <person name="Schlacht A."/>
            <person name="Suga H."/>
            <person name="Archibald J."/>
            <person name="Ball S.G."/>
            <person name="Clark G."/>
            <person name="Dacks J."/>
            <person name="Van Der Giezen M."/>
            <person name="Tsaousis A."/>
            <person name="Roger A."/>
        </authorList>
    </citation>
    <scope>NUCLEOTIDE SEQUENCE [LARGE SCALE GENOMIC DNA]</scope>
    <source>
        <strain evidence="8">ATCC 50177 / NandII</strain>
    </source>
</reference>